<dbReference type="Gene3D" id="3.10.50.40">
    <property type="match status" value="1"/>
</dbReference>
<protein>
    <recommendedName>
        <fullName evidence="10">Peptidyl-prolyl cis-trans isomerase</fullName>
        <ecNumber evidence="10">5.2.1.8</ecNumber>
    </recommendedName>
</protein>
<evidence type="ECO:0000256" key="5">
    <source>
        <dbReference type="ARBA" id="ARBA00023110"/>
    </source>
</evidence>
<dbReference type="RefSeq" id="WP_221763706.1">
    <property type="nucleotide sequence ID" value="NZ_AP024110.1"/>
</dbReference>
<dbReference type="PANTHER" id="PTHR47861:SF3">
    <property type="entry name" value="FKBP-TYPE PEPTIDYL-PROLYL CIS-TRANS ISOMERASE SLYD"/>
    <property type="match status" value="1"/>
</dbReference>
<dbReference type="InterPro" id="IPR001179">
    <property type="entry name" value="PPIase_FKBP_dom"/>
</dbReference>
<accession>A0A8D5G1G8</accession>
<keyword evidence="5 9" id="KW-0697">Rotamase</keyword>
<comment type="catalytic activity">
    <reaction evidence="1 9 10">
        <text>[protein]-peptidylproline (omega=180) = [protein]-peptidylproline (omega=0)</text>
        <dbReference type="Rhea" id="RHEA:16237"/>
        <dbReference type="Rhea" id="RHEA-COMP:10747"/>
        <dbReference type="Rhea" id="RHEA-COMP:10748"/>
        <dbReference type="ChEBI" id="CHEBI:83833"/>
        <dbReference type="ChEBI" id="CHEBI:83834"/>
        <dbReference type="EC" id="5.2.1.8"/>
    </reaction>
</comment>
<comment type="subcellular location">
    <subcellularLocation>
        <location evidence="2">Cytoplasm</location>
    </subcellularLocation>
</comment>
<dbReference type="AlphaFoldDB" id="A0A8D5G1G8"/>
<evidence type="ECO:0000256" key="1">
    <source>
        <dbReference type="ARBA" id="ARBA00000971"/>
    </source>
</evidence>
<dbReference type="Pfam" id="PF00254">
    <property type="entry name" value="FKBP_C"/>
    <property type="match status" value="1"/>
</dbReference>
<keyword evidence="4" id="KW-0963">Cytoplasm</keyword>
<dbReference type="GO" id="GO:0042026">
    <property type="term" value="P:protein refolding"/>
    <property type="evidence" value="ECO:0007669"/>
    <property type="project" value="UniProtKB-ARBA"/>
</dbReference>
<keyword evidence="7 9" id="KW-0413">Isomerase</keyword>
<reference evidence="12" key="1">
    <citation type="journal article" date="2021" name="Arch. Microbiol.">
        <title>Methyloradius palustris gen. nov., sp. nov., a methanol-oxidizing bacterium isolated from snow.</title>
        <authorList>
            <person name="Miyadera T."/>
            <person name="Kojima H."/>
            <person name="Fukui M."/>
        </authorList>
    </citation>
    <scope>NUCLEOTIDE SEQUENCE</scope>
    <source>
        <strain evidence="12">Zm11</strain>
    </source>
</reference>
<evidence type="ECO:0000259" key="11">
    <source>
        <dbReference type="PROSITE" id="PS50059"/>
    </source>
</evidence>
<evidence type="ECO:0000256" key="2">
    <source>
        <dbReference type="ARBA" id="ARBA00004496"/>
    </source>
</evidence>
<gene>
    <name evidence="12" type="ORF">ZMTM_18990</name>
</gene>
<comment type="similarity">
    <text evidence="3 10">Belongs to the FKBP-type PPIase family.</text>
</comment>
<evidence type="ECO:0000256" key="3">
    <source>
        <dbReference type="ARBA" id="ARBA00006577"/>
    </source>
</evidence>
<evidence type="ECO:0000256" key="4">
    <source>
        <dbReference type="ARBA" id="ARBA00022490"/>
    </source>
</evidence>
<dbReference type="EC" id="5.2.1.8" evidence="10"/>
<organism evidence="12 13">
    <name type="scientific">Methyloradius palustris</name>
    <dbReference type="NCBI Taxonomy" id="2778876"/>
    <lineage>
        <taxon>Bacteria</taxon>
        <taxon>Pseudomonadati</taxon>
        <taxon>Pseudomonadota</taxon>
        <taxon>Betaproteobacteria</taxon>
        <taxon>Nitrosomonadales</taxon>
        <taxon>Methylophilaceae</taxon>
        <taxon>Methyloradius</taxon>
    </lineage>
</organism>
<proteinExistence type="inferred from homology"/>
<dbReference type="GO" id="GO:0003755">
    <property type="term" value="F:peptidyl-prolyl cis-trans isomerase activity"/>
    <property type="evidence" value="ECO:0007669"/>
    <property type="project" value="UniProtKB-UniRule"/>
</dbReference>
<comment type="function">
    <text evidence="8">Also involved in hydrogenase metallocenter assembly, probably by participating in the nickel insertion step. This function in hydrogenase biosynthesis requires chaperone activity and the presence of the metal-binding domain, but not PPIase activity.</text>
</comment>
<evidence type="ECO:0000256" key="7">
    <source>
        <dbReference type="ARBA" id="ARBA00023235"/>
    </source>
</evidence>
<dbReference type="PANTHER" id="PTHR47861">
    <property type="entry name" value="FKBP-TYPE PEPTIDYL-PROLYL CIS-TRANS ISOMERASE SLYD"/>
    <property type="match status" value="1"/>
</dbReference>
<keyword evidence="6" id="KW-0143">Chaperone</keyword>
<dbReference type="KEGG" id="mpau:ZMTM_18990"/>
<evidence type="ECO:0000256" key="6">
    <source>
        <dbReference type="ARBA" id="ARBA00023186"/>
    </source>
</evidence>
<evidence type="ECO:0000256" key="8">
    <source>
        <dbReference type="ARBA" id="ARBA00037071"/>
    </source>
</evidence>
<evidence type="ECO:0000256" key="10">
    <source>
        <dbReference type="RuleBase" id="RU003915"/>
    </source>
</evidence>
<dbReference type="InterPro" id="IPR046357">
    <property type="entry name" value="PPIase_dom_sf"/>
</dbReference>
<dbReference type="Proteomes" id="UP000826722">
    <property type="component" value="Chromosome"/>
</dbReference>
<keyword evidence="13" id="KW-1185">Reference proteome</keyword>
<dbReference type="EMBL" id="AP024110">
    <property type="protein sequence ID" value="BCM25640.1"/>
    <property type="molecule type" value="Genomic_DNA"/>
</dbReference>
<dbReference type="GO" id="GO:0005737">
    <property type="term" value="C:cytoplasm"/>
    <property type="evidence" value="ECO:0007669"/>
    <property type="project" value="UniProtKB-SubCell"/>
</dbReference>
<evidence type="ECO:0000313" key="12">
    <source>
        <dbReference type="EMBL" id="BCM25640.1"/>
    </source>
</evidence>
<name>A0A8D5G1G8_9PROT</name>
<dbReference type="SUPFAM" id="SSF54534">
    <property type="entry name" value="FKBP-like"/>
    <property type="match status" value="1"/>
</dbReference>
<evidence type="ECO:0000313" key="13">
    <source>
        <dbReference type="Proteomes" id="UP000826722"/>
    </source>
</evidence>
<feature type="domain" description="PPIase FKBP-type" evidence="11">
    <location>
        <begin position="6"/>
        <end position="79"/>
    </location>
</feature>
<sequence length="159" mass="17547">MQISMNTVVSMTYELRNSDGEVLESSQEPVTYLHGGYDNIFPRVEEELHGKSVGDVVEITLEPADAFGEYDEELVQIEPATAFPSKDIKVGQQFEGEDDTGEVILYTITNIEDGKVVVDGNHPWAGERVLFKASITAVRSASKEEVEHEHVHGAGGHHH</sequence>
<dbReference type="PROSITE" id="PS50059">
    <property type="entry name" value="FKBP_PPIASE"/>
    <property type="match status" value="1"/>
</dbReference>
<evidence type="ECO:0000256" key="9">
    <source>
        <dbReference type="PROSITE-ProRule" id="PRU00277"/>
    </source>
</evidence>